<dbReference type="Gene3D" id="1.10.287.470">
    <property type="entry name" value="Helix hairpin bin"/>
    <property type="match status" value="2"/>
</dbReference>
<comment type="similarity">
    <text evidence="1">Belongs to the membrane fusion protein (MFP) (TC 8.A.1) family.</text>
</comment>
<name>A0ABX5FWS1_9BACL</name>
<evidence type="ECO:0000259" key="5">
    <source>
        <dbReference type="Pfam" id="PF25954"/>
    </source>
</evidence>
<dbReference type="Pfam" id="PF25954">
    <property type="entry name" value="Beta-barrel_RND_2"/>
    <property type="match status" value="1"/>
</dbReference>
<dbReference type="Gene3D" id="2.40.50.100">
    <property type="match status" value="2"/>
</dbReference>
<sequence length="418" mass="45053">MDKSIRKSMGLLVLVSLAVMTTACTNNHDMTSSAGSIAQAEAKFVEAHPIQLKSFQSTSELSGTLAPMEETTVSFEVAGEIKSLPYKEGDTVKKGDVLARLHSTDYSLQLALANANVHGANAQLSKVKNGAREQEVQQAKVAVEAKKISRDQAQKDYQRMEQLYKSGAISETEFESAKHAFELAEKDYAQAQETYSLVKAGARTEDISATSASYQGAMVTRDQAAATLAKTEVKAPIQGTVLAKLADVGQLASPGAPVYRIGNIHQLKTILPVPDKDISSWKVGDEVEIRLYEEKRTGKVTNIYPATNEQTGTISVEVVIDNTKKDWFAGQVVTAKRTLSQKKGIFVPAEAVFSRGSEPYVFLLTDGKATKTTVTIGQYVDNHFEVTSGLQAGSMLITKGADRLLNGDSVTVKGGNQP</sequence>
<protein>
    <submittedName>
        <fullName evidence="7">Efflux RND transporter periplasmic adaptor subunit</fullName>
    </submittedName>
</protein>
<accession>A0ABX5FWS1</accession>
<evidence type="ECO:0000259" key="6">
    <source>
        <dbReference type="Pfam" id="PF25989"/>
    </source>
</evidence>
<dbReference type="NCBIfam" id="TIGR01730">
    <property type="entry name" value="RND_mfp"/>
    <property type="match status" value="1"/>
</dbReference>
<keyword evidence="3" id="KW-0732">Signal</keyword>
<dbReference type="Pfam" id="PF25881">
    <property type="entry name" value="HH_YBHG"/>
    <property type="match status" value="1"/>
</dbReference>
<reference evidence="7 8" key="1">
    <citation type="submission" date="2018-03" db="EMBL/GenBank/DDBJ databases">
        <title>Brevisbacillus phylogenomics.</title>
        <authorList>
            <person name="Dunlap C."/>
        </authorList>
    </citation>
    <scope>NUCLEOTIDE SEQUENCE [LARGE SCALE GENOMIC DNA]</scope>
    <source>
        <strain evidence="7 8">NRRL B-41110</strain>
    </source>
</reference>
<feature type="chain" id="PRO_5045933399" evidence="3">
    <location>
        <begin position="26"/>
        <end position="418"/>
    </location>
</feature>
<feature type="domain" description="CusB-like beta-barrel" evidence="5">
    <location>
        <begin position="273"/>
        <end position="336"/>
    </location>
</feature>
<dbReference type="SUPFAM" id="SSF111369">
    <property type="entry name" value="HlyD-like secretion proteins"/>
    <property type="match status" value="3"/>
</dbReference>
<evidence type="ECO:0000313" key="8">
    <source>
        <dbReference type="Proteomes" id="UP000241645"/>
    </source>
</evidence>
<evidence type="ECO:0000259" key="4">
    <source>
        <dbReference type="Pfam" id="PF25881"/>
    </source>
</evidence>
<feature type="coiled-coil region" evidence="2">
    <location>
        <begin position="143"/>
        <end position="194"/>
    </location>
</feature>
<evidence type="ECO:0000256" key="1">
    <source>
        <dbReference type="ARBA" id="ARBA00009477"/>
    </source>
</evidence>
<dbReference type="Gene3D" id="2.40.30.170">
    <property type="match status" value="1"/>
</dbReference>
<dbReference type="InterPro" id="IPR059052">
    <property type="entry name" value="HH_YbhG-like"/>
</dbReference>
<keyword evidence="8" id="KW-1185">Reference proteome</keyword>
<dbReference type="RefSeq" id="WP_106832949.1">
    <property type="nucleotide sequence ID" value="NZ_JARMEW010000035.1"/>
</dbReference>
<proteinExistence type="inferred from homology"/>
<organism evidence="7 8">
    <name type="scientific">Brevibacillus porteri</name>
    <dbReference type="NCBI Taxonomy" id="2126350"/>
    <lineage>
        <taxon>Bacteria</taxon>
        <taxon>Bacillati</taxon>
        <taxon>Bacillota</taxon>
        <taxon>Bacilli</taxon>
        <taxon>Bacillales</taxon>
        <taxon>Paenibacillaceae</taxon>
        <taxon>Brevibacillus</taxon>
    </lineage>
</organism>
<dbReference type="GeneID" id="95748782"/>
<dbReference type="InterPro" id="IPR058637">
    <property type="entry name" value="YknX-like_C"/>
</dbReference>
<dbReference type="InterPro" id="IPR006143">
    <property type="entry name" value="RND_pump_MFP"/>
</dbReference>
<dbReference type="Pfam" id="PF25989">
    <property type="entry name" value="YknX_C"/>
    <property type="match status" value="1"/>
</dbReference>
<feature type="signal peptide" evidence="3">
    <location>
        <begin position="1"/>
        <end position="25"/>
    </location>
</feature>
<evidence type="ECO:0000256" key="3">
    <source>
        <dbReference type="SAM" id="SignalP"/>
    </source>
</evidence>
<evidence type="ECO:0000256" key="2">
    <source>
        <dbReference type="SAM" id="Coils"/>
    </source>
</evidence>
<gene>
    <name evidence="7" type="ORF">C7R92_01300</name>
</gene>
<dbReference type="InterPro" id="IPR058792">
    <property type="entry name" value="Beta-barrel_RND_2"/>
</dbReference>
<feature type="domain" description="YknX-like C-terminal permuted SH3-like" evidence="6">
    <location>
        <begin position="346"/>
        <end position="412"/>
    </location>
</feature>
<dbReference type="Proteomes" id="UP000241645">
    <property type="component" value="Unassembled WGS sequence"/>
</dbReference>
<dbReference type="PROSITE" id="PS51257">
    <property type="entry name" value="PROKAR_LIPOPROTEIN"/>
    <property type="match status" value="1"/>
</dbReference>
<dbReference type="Gene3D" id="2.40.420.20">
    <property type="match status" value="1"/>
</dbReference>
<feature type="domain" description="YbhG-like alpha-helical hairpin" evidence="4">
    <location>
        <begin position="103"/>
        <end position="233"/>
    </location>
</feature>
<evidence type="ECO:0000313" key="7">
    <source>
        <dbReference type="EMBL" id="PSK15249.1"/>
    </source>
</evidence>
<dbReference type="PANTHER" id="PTHR30469">
    <property type="entry name" value="MULTIDRUG RESISTANCE PROTEIN MDTA"/>
    <property type="match status" value="1"/>
</dbReference>
<dbReference type="EMBL" id="PXZO01000001">
    <property type="protein sequence ID" value="PSK15249.1"/>
    <property type="molecule type" value="Genomic_DNA"/>
</dbReference>
<comment type="caution">
    <text evidence="7">The sequence shown here is derived from an EMBL/GenBank/DDBJ whole genome shotgun (WGS) entry which is preliminary data.</text>
</comment>
<keyword evidence="2" id="KW-0175">Coiled coil</keyword>